<protein>
    <submittedName>
        <fullName evidence="1">Uncharacterized protein</fullName>
    </submittedName>
</protein>
<reference evidence="1" key="1">
    <citation type="submission" date="2022-10" db="EMBL/GenBank/DDBJ databases">
        <title>The complete genomes of actinobacterial strains from the NBC collection.</title>
        <authorList>
            <person name="Joergensen T.S."/>
            <person name="Alvarez Arevalo M."/>
            <person name="Sterndorff E.B."/>
            <person name="Faurdal D."/>
            <person name="Vuksanovic O."/>
            <person name="Mourched A.-S."/>
            <person name="Charusanti P."/>
            <person name="Shaw S."/>
            <person name="Blin K."/>
            <person name="Weber T."/>
        </authorList>
    </citation>
    <scope>NUCLEOTIDE SEQUENCE</scope>
    <source>
        <strain evidence="1">NBC_01393</strain>
    </source>
</reference>
<sequence>MSAGPQPAQAAPAVRTGPGARAAGYPADISPFRAAVVPDGWAVIENHPGLQFLAPGTLFEPDPEAVPLGPADVPEILELIDLARPGPFLARPVALGGYAGVWWGGRLIAMVSSHGDTRCDLRCTEVPTILLISCGQPLKLLGIGAGHERDLVPTIEPGHSDAPLSVVTQSGS</sequence>
<name>A0AAU3HTT0_9ACTN</name>
<accession>A0AAU3HTT0</accession>
<evidence type="ECO:0000313" key="1">
    <source>
        <dbReference type="EMBL" id="WTZ07629.1"/>
    </source>
</evidence>
<dbReference type="AlphaFoldDB" id="A0AAU3HTT0"/>
<gene>
    <name evidence="1" type="ORF">OG699_06195</name>
</gene>
<dbReference type="EMBL" id="CP109546">
    <property type="protein sequence ID" value="WTZ07629.1"/>
    <property type="molecule type" value="Genomic_DNA"/>
</dbReference>
<proteinExistence type="predicted"/>
<dbReference type="Gene3D" id="3.40.630.30">
    <property type="match status" value="1"/>
</dbReference>
<organism evidence="1">
    <name type="scientific">Streptomyces sp. NBC_01393</name>
    <dbReference type="NCBI Taxonomy" id="2903851"/>
    <lineage>
        <taxon>Bacteria</taxon>
        <taxon>Bacillati</taxon>
        <taxon>Actinomycetota</taxon>
        <taxon>Actinomycetes</taxon>
        <taxon>Kitasatosporales</taxon>
        <taxon>Streptomycetaceae</taxon>
        <taxon>Streptomyces</taxon>
    </lineage>
</organism>